<accession>A0A838AAM2</accession>
<dbReference type="RefSeq" id="WP_180893123.1">
    <property type="nucleotide sequence ID" value="NZ_JACCKD010000004.1"/>
</dbReference>
<protein>
    <submittedName>
        <fullName evidence="2">Uncharacterized protein</fullName>
    </submittedName>
</protein>
<dbReference type="EMBL" id="JACCKD010000004">
    <property type="protein sequence ID" value="MBA0126284.1"/>
    <property type="molecule type" value="Genomic_DNA"/>
</dbReference>
<sequence>MTKHKPSSSAGDTATPSGEDITDAAPAAETTSDGTRGPHSHDELRHEIERLEALHARAKTPARRQMLERRIRRHKRALGQR</sequence>
<evidence type="ECO:0000313" key="2">
    <source>
        <dbReference type="EMBL" id="MBA0126284.1"/>
    </source>
</evidence>
<evidence type="ECO:0000313" key="3">
    <source>
        <dbReference type="Proteomes" id="UP000582974"/>
    </source>
</evidence>
<dbReference type="Proteomes" id="UP000582974">
    <property type="component" value="Unassembled WGS sequence"/>
</dbReference>
<feature type="compositionally biased region" description="Polar residues" evidence="1">
    <location>
        <begin position="7"/>
        <end position="16"/>
    </location>
</feature>
<proteinExistence type="predicted"/>
<organism evidence="2 3">
    <name type="scientific">Haloechinothrix aidingensis</name>
    <dbReference type="NCBI Taxonomy" id="2752311"/>
    <lineage>
        <taxon>Bacteria</taxon>
        <taxon>Bacillati</taxon>
        <taxon>Actinomycetota</taxon>
        <taxon>Actinomycetes</taxon>
        <taxon>Pseudonocardiales</taxon>
        <taxon>Pseudonocardiaceae</taxon>
        <taxon>Haloechinothrix</taxon>
    </lineage>
</organism>
<evidence type="ECO:0000256" key="1">
    <source>
        <dbReference type="SAM" id="MobiDB-lite"/>
    </source>
</evidence>
<comment type="caution">
    <text evidence="2">The sequence shown here is derived from an EMBL/GenBank/DDBJ whole genome shotgun (WGS) entry which is preliminary data.</text>
</comment>
<name>A0A838AAM2_9PSEU</name>
<reference evidence="2 3" key="1">
    <citation type="submission" date="2020-07" db="EMBL/GenBank/DDBJ databases">
        <title>Genome of Haloechinothrix sp.</title>
        <authorList>
            <person name="Tang S.-K."/>
            <person name="Yang L."/>
            <person name="Zhu W.-Y."/>
        </authorList>
    </citation>
    <scope>NUCLEOTIDE SEQUENCE [LARGE SCALE GENOMIC DNA]</scope>
    <source>
        <strain evidence="2 3">YIM 98757</strain>
    </source>
</reference>
<feature type="region of interest" description="Disordered" evidence="1">
    <location>
        <begin position="1"/>
        <end position="45"/>
    </location>
</feature>
<gene>
    <name evidence="2" type="ORF">H0B56_12100</name>
</gene>
<keyword evidence="3" id="KW-1185">Reference proteome</keyword>
<dbReference type="AlphaFoldDB" id="A0A838AAM2"/>